<accession>A0ABQ2D4W8</accession>
<proteinExistence type="inferred from homology"/>
<evidence type="ECO:0000256" key="2">
    <source>
        <dbReference type="ARBA" id="ARBA00009749"/>
    </source>
</evidence>
<comment type="similarity">
    <text evidence="2 9">Belongs to the SLC41A transporter family.</text>
</comment>
<dbReference type="Gene3D" id="1.25.60.10">
    <property type="entry name" value="MgtE N-terminal domain-like"/>
    <property type="match status" value="1"/>
</dbReference>
<organism evidence="11 12">
    <name type="scientific">Glutamicibacter ardleyensis</name>
    <dbReference type="NCBI Taxonomy" id="225894"/>
    <lineage>
        <taxon>Bacteria</taxon>
        <taxon>Bacillati</taxon>
        <taxon>Actinomycetota</taxon>
        <taxon>Actinomycetes</taxon>
        <taxon>Micrococcales</taxon>
        <taxon>Micrococcaceae</taxon>
        <taxon>Glutamicibacter</taxon>
    </lineage>
</organism>
<dbReference type="SUPFAM" id="SSF158791">
    <property type="entry name" value="MgtE N-terminal domain-like"/>
    <property type="match status" value="1"/>
</dbReference>
<gene>
    <name evidence="11" type="ORF">GCM10007173_00840</name>
</gene>
<protein>
    <recommendedName>
        <fullName evidence="9">Magnesium transporter MgtE</fullName>
    </recommendedName>
</protein>
<comment type="caution">
    <text evidence="9">Lacks conserved residue(s) required for the propagation of feature annotation.</text>
</comment>
<keyword evidence="5 9" id="KW-0460">Magnesium</keyword>
<dbReference type="Proteomes" id="UP000606115">
    <property type="component" value="Unassembled WGS sequence"/>
</dbReference>
<dbReference type="Pfam" id="PF03448">
    <property type="entry name" value="MgtE_N"/>
    <property type="match status" value="1"/>
</dbReference>
<dbReference type="NCBIfam" id="TIGR00400">
    <property type="entry name" value="mgtE"/>
    <property type="match status" value="1"/>
</dbReference>
<keyword evidence="7 9" id="KW-0472">Membrane</keyword>
<keyword evidence="8" id="KW-0129">CBS domain</keyword>
<evidence type="ECO:0000259" key="10">
    <source>
        <dbReference type="PROSITE" id="PS51371"/>
    </source>
</evidence>
<evidence type="ECO:0000256" key="7">
    <source>
        <dbReference type="ARBA" id="ARBA00023136"/>
    </source>
</evidence>
<dbReference type="InterPro" id="IPR006667">
    <property type="entry name" value="SLC41_membr_dom"/>
</dbReference>
<keyword evidence="3 9" id="KW-0813">Transport</keyword>
<evidence type="ECO:0000256" key="4">
    <source>
        <dbReference type="ARBA" id="ARBA00022692"/>
    </source>
</evidence>
<dbReference type="InterPro" id="IPR006669">
    <property type="entry name" value="MgtE_transporter"/>
</dbReference>
<feature type="transmembrane region" description="Helical" evidence="9">
    <location>
        <begin position="363"/>
        <end position="385"/>
    </location>
</feature>
<dbReference type="SUPFAM" id="SSF54631">
    <property type="entry name" value="CBS-domain pair"/>
    <property type="match status" value="1"/>
</dbReference>
<evidence type="ECO:0000313" key="12">
    <source>
        <dbReference type="Proteomes" id="UP000606115"/>
    </source>
</evidence>
<keyword evidence="9" id="KW-1003">Cell membrane</keyword>
<reference evidence="12" key="1">
    <citation type="journal article" date="2019" name="Int. J. Syst. Evol. Microbiol.">
        <title>The Global Catalogue of Microorganisms (GCM) 10K type strain sequencing project: providing services to taxonomists for standard genome sequencing and annotation.</title>
        <authorList>
            <consortium name="The Broad Institute Genomics Platform"/>
            <consortium name="The Broad Institute Genome Sequencing Center for Infectious Disease"/>
            <person name="Wu L."/>
            <person name="Ma J."/>
        </authorList>
    </citation>
    <scope>NUCLEOTIDE SEQUENCE [LARGE SCALE GENOMIC DNA]</scope>
    <source>
        <strain evidence="12">CGMCC 1.3685</strain>
    </source>
</reference>
<evidence type="ECO:0000256" key="3">
    <source>
        <dbReference type="ARBA" id="ARBA00022448"/>
    </source>
</evidence>
<dbReference type="Pfam" id="PF01769">
    <property type="entry name" value="MgtE"/>
    <property type="match status" value="1"/>
</dbReference>
<evidence type="ECO:0000256" key="6">
    <source>
        <dbReference type="ARBA" id="ARBA00022989"/>
    </source>
</evidence>
<dbReference type="InterPro" id="IPR006668">
    <property type="entry name" value="Mg_transptr_MgtE_intracell_dom"/>
</dbReference>
<dbReference type="Pfam" id="PF00571">
    <property type="entry name" value="CBS"/>
    <property type="match status" value="2"/>
</dbReference>
<dbReference type="InterPro" id="IPR038076">
    <property type="entry name" value="MgtE_N_sf"/>
</dbReference>
<keyword evidence="6 9" id="KW-1133">Transmembrane helix</keyword>
<feature type="transmembrane region" description="Helical" evidence="9">
    <location>
        <begin position="392"/>
        <end position="414"/>
    </location>
</feature>
<dbReference type="RefSeq" id="WP_096255619.1">
    <property type="nucleotide sequence ID" value="NZ_BMKX01000001.1"/>
</dbReference>
<dbReference type="GeneID" id="303302501"/>
<keyword evidence="4 9" id="KW-0812">Transmembrane</keyword>
<dbReference type="SUPFAM" id="SSF161093">
    <property type="entry name" value="MgtE membrane domain-like"/>
    <property type="match status" value="1"/>
</dbReference>
<dbReference type="InterPro" id="IPR036739">
    <property type="entry name" value="SLC41_membr_dom_sf"/>
</dbReference>
<comment type="subunit">
    <text evidence="9">Homodimer.</text>
</comment>
<evidence type="ECO:0000256" key="1">
    <source>
        <dbReference type="ARBA" id="ARBA00004141"/>
    </source>
</evidence>
<dbReference type="PROSITE" id="PS51371">
    <property type="entry name" value="CBS"/>
    <property type="match status" value="1"/>
</dbReference>
<dbReference type="InterPro" id="IPR046342">
    <property type="entry name" value="CBS_dom_sf"/>
</dbReference>
<keyword evidence="9" id="KW-0479">Metal-binding</keyword>
<feature type="domain" description="CBS" evidence="10">
    <location>
        <begin position="142"/>
        <end position="204"/>
    </location>
</feature>
<name>A0ABQ2D4W8_9MICC</name>
<dbReference type="InterPro" id="IPR000644">
    <property type="entry name" value="CBS_dom"/>
</dbReference>
<comment type="subcellular location">
    <subcellularLocation>
        <location evidence="9">Cell membrane</location>
        <topology evidence="9">Multi-pass membrane protein</topology>
    </subcellularLocation>
    <subcellularLocation>
        <location evidence="1">Membrane</location>
        <topology evidence="1">Multi-pass membrane protein</topology>
    </subcellularLocation>
</comment>
<evidence type="ECO:0000256" key="5">
    <source>
        <dbReference type="ARBA" id="ARBA00022842"/>
    </source>
</evidence>
<dbReference type="EMBL" id="BMKX01000001">
    <property type="protein sequence ID" value="GGJ46193.1"/>
    <property type="molecule type" value="Genomic_DNA"/>
</dbReference>
<evidence type="ECO:0000313" key="11">
    <source>
        <dbReference type="EMBL" id="GGJ46193.1"/>
    </source>
</evidence>
<evidence type="ECO:0000256" key="9">
    <source>
        <dbReference type="RuleBase" id="RU362011"/>
    </source>
</evidence>
<comment type="caution">
    <text evidence="11">The sequence shown here is derived from an EMBL/GenBank/DDBJ whole genome shotgun (WGS) entry which is preliminary data.</text>
</comment>
<dbReference type="PANTHER" id="PTHR43773:SF1">
    <property type="entry name" value="MAGNESIUM TRANSPORTER MGTE"/>
    <property type="match status" value="1"/>
</dbReference>
<dbReference type="SMART" id="SM00924">
    <property type="entry name" value="MgtE_N"/>
    <property type="match status" value="1"/>
</dbReference>
<dbReference type="Gene3D" id="1.10.357.20">
    <property type="entry name" value="SLC41 divalent cation transporters, integral membrane domain"/>
    <property type="match status" value="1"/>
</dbReference>
<evidence type="ECO:0000256" key="8">
    <source>
        <dbReference type="PROSITE-ProRule" id="PRU00703"/>
    </source>
</evidence>
<keyword evidence="12" id="KW-1185">Reference proteome</keyword>
<dbReference type="CDD" id="cd04606">
    <property type="entry name" value="CBS_pair_Mg_transporter"/>
    <property type="match status" value="1"/>
</dbReference>
<comment type="function">
    <text evidence="9">Acts as a magnesium transporter.</text>
</comment>
<dbReference type="PANTHER" id="PTHR43773">
    <property type="entry name" value="MAGNESIUM TRANSPORTER MGTE"/>
    <property type="match status" value="1"/>
</dbReference>
<dbReference type="Gene3D" id="3.10.580.10">
    <property type="entry name" value="CBS-domain"/>
    <property type="match status" value="1"/>
</dbReference>
<sequence length="452" mass="48619">MRSSIQVDFSTISSQIQDLLESQDFKELAALLRELNLPQTLQQLHRLSAKEMAIAYRLLAKEQALAVFARLEPALQAELISGLQHDTVSETFAVMAADDRVALLDELPAHLAATLLQGLDSAQRDEVNVLLGYRAGVVGHLMNPYFVITHPELTVRESMQRVRAKLETAESVYTLVVTDSTRRLRGVVSLRDLLAAKEEQLISELLTPGDGVSAEEPVLEAARQVVLSQELLTPVVDSERRVVGVFSHSDAVSVLTNSDEQRAARSSGAEPLRRPYLSTTIGSLVRSRIVWLLVLAVGATLTVQVLSNFEETLESMVTLSLFIPLMVGIGGNTGNQAATTVTRALAMGDVRVGDLGRVLLRELGVGLMLGLSLGTIGFGVAGFIFEWSIAMIIGITLVALCTIAAGVGGVMPIIGKWLKVDPAVFSNPFISTFVDAAGLIVYFSVAVAVLGH</sequence>
<feature type="transmembrane region" description="Helical" evidence="9">
    <location>
        <begin position="429"/>
        <end position="450"/>
    </location>
</feature>